<dbReference type="RefSeq" id="WP_129425536.1">
    <property type="nucleotide sequence ID" value="NZ_SDPW01000001.1"/>
</dbReference>
<dbReference type="InterPro" id="IPR041698">
    <property type="entry name" value="Methyltransf_25"/>
</dbReference>
<proteinExistence type="predicted"/>
<evidence type="ECO:0000313" key="5">
    <source>
        <dbReference type="Proteomes" id="UP000293345"/>
    </source>
</evidence>
<dbReference type="Proteomes" id="UP000293345">
    <property type="component" value="Unassembled WGS sequence"/>
</dbReference>
<dbReference type="CDD" id="cd02440">
    <property type="entry name" value="AdoMet_MTases"/>
    <property type="match status" value="1"/>
</dbReference>
<feature type="domain" description="Methyltransferase" evidence="3">
    <location>
        <begin position="137"/>
        <end position="246"/>
    </location>
</feature>
<dbReference type="PANTHER" id="PTHR13069">
    <property type="entry name" value="ALKYLATED DNA REPAIR PROTEIN ALKB HOMOLOG 8"/>
    <property type="match status" value="1"/>
</dbReference>
<dbReference type="Pfam" id="PF13649">
    <property type="entry name" value="Methyltransf_25"/>
    <property type="match status" value="1"/>
</dbReference>
<evidence type="ECO:0000259" key="3">
    <source>
        <dbReference type="Pfam" id="PF13649"/>
    </source>
</evidence>
<keyword evidence="5" id="KW-1185">Reference proteome</keyword>
<organism evidence="4 5">
    <name type="scientific">Senegalimassilia faecalis</name>
    <dbReference type="NCBI Taxonomy" id="2509433"/>
    <lineage>
        <taxon>Bacteria</taxon>
        <taxon>Bacillati</taxon>
        <taxon>Actinomycetota</taxon>
        <taxon>Coriobacteriia</taxon>
        <taxon>Coriobacteriales</taxon>
        <taxon>Coriobacteriaceae</taxon>
        <taxon>Senegalimassilia</taxon>
    </lineage>
</organism>
<dbReference type="EMBL" id="SDPW01000001">
    <property type="protein sequence ID" value="RXZ54801.1"/>
    <property type="molecule type" value="Genomic_DNA"/>
</dbReference>
<comment type="caution">
    <text evidence="4">The sequence shown here is derived from an EMBL/GenBank/DDBJ whole genome shotgun (WGS) entry which is preliminary data.</text>
</comment>
<accession>A0A4Q2K3X2</accession>
<dbReference type="PANTHER" id="PTHR13069:SF21">
    <property type="entry name" value="ALKYLATED DNA REPAIR PROTEIN ALKB HOMOLOG 8"/>
    <property type="match status" value="1"/>
</dbReference>
<keyword evidence="1 4" id="KW-0489">Methyltransferase</keyword>
<dbReference type="AlphaFoldDB" id="A0A4Q2K3X2"/>
<keyword evidence="2 4" id="KW-0808">Transferase</keyword>
<dbReference type="PROSITE" id="PS51257">
    <property type="entry name" value="PROKAR_LIPOPROTEIN"/>
    <property type="match status" value="1"/>
</dbReference>
<evidence type="ECO:0000256" key="1">
    <source>
        <dbReference type="ARBA" id="ARBA00022603"/>
    </source>
</evidence>
<evidence type="ECO:0000256" key="2">
    <source>
        <dbReference type="ARBA" id="ARBA00022679"/>
    </source>
</evidence>
<dbReference type="InterPro" id="IPR029063">
    <property type="entry name" value="SAM-dependent_MTases_sf"/>
</dbReference>
<protein>
    <submittedName>
        <fullName evidence="4">Class I SAM-dependent methyltransferase</fullName>
    </submittedName>
</protein>
<sequence length="343" mass="37089">MEPRGDANCEQVCAVAGGGAACAADAAEDLASGGGAAKDAEEVLALRLCALTGEFYRANAESFSQTRQSPWQGWVRLLEDMDAAGWRIGCEPGALHVADGAFEGSVRRDAHAADGESRERACVVADAGASGREPLRVLDLACGNLRFERYLADALPGRMLSGYAVDNCDPLVEAGERNESDALSRIAFQNLDAIERLSAGCLRKALEVPDASCDLAVSFGFMHHVPLERWRAGLLRALVAKVRPGGFVAVSFWRFLNSAKLARKAQETTSRARAELGIPELPGNDYLLGWQDTQGLYRYCHHFDEPEIERLLAMVADSADLVSRFEADGKTGNLNEYVVLRVK</sequence>
<name>A0A4Q2K3X2_9ACTN</name>
<evidence type="ECO:0000313" key="4">
    <source>
        <dbReference type="EMBL" id="RXZ54801.1"/>
    </source>
</evidence>
<dbReference type="GO" id="GO:0008168">
    <property type="term" value="F:methyltransferase activity"/>
    <property type="evidence" value="ECO:0007669"/>
    <property type="project" value="UniProtKB-KW"/>
</dbReference>
<dbReference type="GO" id="GO:0032259">
    <property type="term" value="P:methylation"/>
    <property type="evidence" value="ECO:0007669"/>
    <property type="project" value="UniProtKB-KW"/>
</dbReference>
<dbReference type="Gene3D" id="3.40.50.150">
    <property type="entry name" value="Vaccinia Virus protein VP39"/>
    <property type="match status" value="1"/>
</dbReference>
<reference evidence="4 5" key="1">
    <citation type="submission" date="2019-01" db="EMBL/GenBank/DDBJ databases">
        <title>Senegalimassilia sp. nov. KGMB04484 isolated human feces.</title>
        <authorList>
            <person name="Han K.-I."/>
            <person name="Kim J.-S."/>
            <person name="Lee K.C."/>
            <person name="Suh M.K."/>
            <person name="Eom M.K."/>
            <person name="Lee J.H."/>
            <person name="Park S.-H."/>
            <person name="Kang S.W."/>
            <person name="Park J.-E."/>
            <person name="Oh B.S."/>
            <person name="Yu S.Y."/>
            <person name="Choi S.-H."/>
            <person name="Lee D.H."/>
            <person name="Yoon H."/>
            <person name="Kim B.-Y."/>
            <person name="Lee J.H."/>
            <person name="Lee J.-S."/>
        </authorList>
    </citation>
    <scope>NUCLEOTIDE SEQUENCE [LARGE SCALE GENOMIC DNA]</scope>
    <source>
        <strain evidence="4 5">KGMB04484</strain>
    </source>
</reference>
<dbReference type="OrthoDB" id="3178039at2"/>
<dbReference type="SUPFAM" id="SSF53335">
    <property type="entry name" value="S-adenosyl-L-methionine-dependent methyltransferases"/>
    <property type="match status" value="1"/>
</dbReference>
<dbReference type="InterPro" id="IPR051422">
    <property type="entry name" value="AlkB_tRNA_MeTrf/Diox"/>
</dbReference>
<gene>
    <name evidence="4" type="ORF">ET524_10155</name>
</gene>